<proteinExistence type="predicted"/>
<keyword evidence="3" id="KW-1185">Reference proteome</keyword>
<reference evidence="2 3" key="1">
    <citation type="journal article" date="2016" name="PLoS ONE">
        <title>Complete Genome Sequence and Comparative Genomics of a Novel Myxobacterium Myxococcus hansupus.</title>
        <authorList>
            <person name="Sharma G."/>
            <person name="Narwani T."/>
            <person name="Subramanian S."/>
        </authorList>
    </citation>
    <scope>NUCLEOTIDE SEQUENCE [LARGE SCALE GENOMIC DNA]</scope>
    <source>
        <strain evidence="3">mixupus</strain>
    </source>
</reference>
<evidence type="ECO:0000313" key="3">
    <source>
        <dbReference type="Proteomes" id="UP000009026"/>
    </source>
</evidence>
<dbReference type="Pfam" id="PF12973">
    <property type="entry name" value="Cupin_7"/>
    <property type="match status" value="1"/>
</dbReference>
<dbReference type="PATRIC" id="fig|1297742.4.peg.6554"/>
<dbReference type="STRING" id="1297742.A176_006465"/>
<dbReference type="EMBL" id="CP012109">
    <property type="protein sequence ID" value="AKQ69553.1"/>
    <property type="molecule type" value="Genomic_DNA"/>
</dbReference>
<feature type="domain" description="ChrR-like cupin" evidence="1">
    <location>
        <begin position="14"/>
        <end position="106"/>
    </location>
</feature>
<dbReference type="InterPro" id="IPR011051">
    <property type="entry name" value="RmlC_Cupin_sf"/>
</dbReference>
<dbReference type="Gene3D" id="2.60.120.10">
    <property type="entry name" value="Jelly Rolls"/>
    <property type="match status" value="1"/>
</dbReference>
<organism evidence="2 3">
    <name type="scientific">Pseudomyxococcus hansupus</name>
    <dbReference type="NCBI Taxonomy" id="1297742"/>
    <lineage>
        <taxon>Bacteria</taxon>
        <taxon>Pseudomonadati</taxon>
        <taxon>Myxococcota</taxon>
        <taxon>Myxococcia</taxon>
        <taxon>Myxococcales</taxon>
        <taxon>Cystobacterineae</taxon>
        <taxon>Myxococcaceae</taxon>
        <taxon>Pseudomyxococcus</taxon>
    </lineage>
</organism>
<evidence type="ECO:0000259" key="1">
    <source>
        <dbReference type="Pfam" id="PF12973"/>
    </source>
</evidence>
<dbReference type="OrthoDB" id="564955at2"/>
<dbReference type="SUPFAM" id="SSF51182">
    <property type="entry name" value="RmlC-like cupins"/>
    <property type="match status" value="1"/>
</dbReference>
<dbReference type="RefSeq" id="WP_002636113.1">
    <property type="nucleotide sequence ID" value="NZ_CP012109.1"/>
</dbReference>
<keyword evidence="2" id="KW-0560">Oxidoreductase</keyword>
<gene>
    <name evidence="2" type="ORF">A176_006465</name>
</gene>
<protein>
    <submittedName>
        <fullName evidence="2">2,4'-dihydroxyacetophenone dioxygenase</fullName>
    </submittedName>
</protein>
<sequence length="154" mass="17267">MHTPPPSTFASHPVDPERMPWIPMTSPGLSFKPLRFFREGAGWIYLFRLEPGTVIPRHRHTGETHGFNVSGTRELLDTGEVIGPGGYVYEPPGNVDSWRVTGTEPVVLLINTRGAIEYLSEDGQVLKRVTPEDRLQTYRRWCEANGAPLLATLE</sequence>
<accession>A0A0H4X6M1</accession>
<dbReference type="eggNOG" id="COG1917">
    <property type="taxonomic scope" value="Bacteria"/>
</dbReference>
<dbReference type="GO" id="GO:0051213">
    <property type="term" value="F:dioxygenase activity"/>
    <property type="evidence" value="ECO:0007669"/>
    <property type="project" value="UniProtKB-KW"/>
</dbReference>
<name>A0A0H4X6M1_9BACT</name>
<dbReference type="InterPro" id="IPR025979">
    <property type="entry name" value="ChrR-like_cupin_dom"/>
</dbReference>
<dbReference type="Proteomes" id="UP000009026">
    <property type="component" value="Chromosome"/>
</dbReference>
<dbReference type="InterPro" id="IPR014710">
    <property type="entry name" value="RmlC-like_jellyroll"/>
</dbReference>
<evidence type="ECO:0000313" key="2">
    <source>
        <dbReference type="EMBL" id="AKQ69553.1"/>
    </source>
</evidence>
<dbReference type="KEGG" id="mym:A176_006465"/>
<keyword evidence="2" id="KW-0223">Dioxygenase</keyword>
<dbReference type="AlphaFoldDB" id="A0A0H4X6M1"/>